<reference evidence="3" key="1">
    <citation type="journal article" date="2022" name="IScience">
        <title>Evolution of zygomycete secretomes and the origins of terrestrial fungal ecologies.</title>
        <authorList>
            <person name="Chang Y."/>
            <person name="Wang Y."/>
            <person name="Mondo S."/>
            <person name="Ahrendt S."/>
            <person name="Andreopoulos W."/>
            <person name="Barry K."/>
            <person name="Beard J."/>
            <person name="Benny G.L."/>
            <person name="Blankenship S."/>
            <person name="Bonito G."/>
            <person name="Cuomo C."/>
            <person name="Desiro A."/>
            <person name="Gervers K.A."/>
            <person name="Hundley H."/>
            <person name="Kuo A."/>
            <person name="LaButti K."/>
            <person name="Lang B.F."/>
            <person name="Lipzen A."/>
            <person name="O'Donnell K."/>
            <person name="Pangilinan J."/>
            <person name="Reynolds N."/>
            <person name="Sandor L."/>
            <person name="Smith M.E."/>
            <person name="Tsang A."/>
            <person name="Grigoriev I.V."/>
            <person name="Stajich J.E."/>
            <person name="Spatafora J.W."/>
        </authorList>
    </citation>
    <scope>NUCLEOTIDE SEQUENCE</scope>
    <source>
        <strain evidence="3">RSA 2281</strain>
    </source>
</reference>
<reference evidence="3" key="2">
    <citation type="submission" date="2023-02" db="EMBL/GenBank/DDBJ databases">
        <authorList>
            <consortium name="DOE Joint Genome Institute"/>
            <person name="Mondo S.J."/>
            <person name="Chang Y."/>
            <person name="Wang Y."/>
            <person name="Ahrendt S."/>
            <person name="Andreopoulos W."/>
            <person name="Barry K."/>
            <person name="Beard J."/>
            <person name="Benny G.L."/>
            <person name="Blankenship S."/>
            <person name="Bonito G."/>
            <person name="Cuomo C."/>
            <person name="Desiro A."/>
            <person name="Gervers K.A."/>
            <person name="Hundley H."/>
            <person name="Kuo A."/>
            <person name="LaButti K."/>
            <person name="Lang B.F."/>
            <person name="Lipzen A."/>
            <person name="O'Donnell K."/>
            <person name="Pangilinan J."/>
            <person name="Reynolds N."/>
            <person name="Sandor L."/>
            <person name="Smith M.W."/>
            <person name="Tsang A."/>
            <person name="Grigoriev I.V."/>
            <person name="Stajich J.E."/>
            <person name="Spatafora J.W."/>
        </authorList>
    </citation>
    <scope>NUCLEOTIDE SEQUENCE</scope>
    <source>
        <strain evidence="3">RSA 2281</strain>
    </source>
</reference>
<proteinExistence type="inferred from homology"/>
<evidence type="ECO:0000313" key="3">
    <source>
        <dbReference type="EMBL" id="KAI9259588.1"/>
    </source>
</evidence>
<comment type="caution">
    <text evidence="3">The sequence shown here is derived from an EMBL/GenBank/DDBJ whole genome shotgun (WGS) entry which is preliminary data.</text>
</comment>
<keyword evidence="4" id="KW-1185">Reference proteome</keyword>
<dbReference type="InterPro" id="IPR036291">
    <property type="entry name" value="NAD(P)-bd_dom_sf"/>
</dbReference>
<evidence type="ECO:0000256" key="2">
    <source>
        <dbReference type="RuleBase" id="RU000363"/>
    </source>
</evidence>
<evidence type="ECO:0000256" key="1">
    <source>
        <dbReference type="ARBA" id="ARBA00023002"/>
    </source>
</evidence>
<dbReference type="EMBL" id="JAIXMP010000017">
    <property type="protein sequence ID" value="KAI9259588.1"/>
    <property type="molecule type" value="Genomic_DNA"/>
</dbReference>
<comment type="similarity">
    <text evidence="2">Belongs to the short-chain dehydrogenases/reductases (SDR) family.</text>
</comment>
<dbReference type="PRINTS" id="PR00080">
    <property type="entry name" value="SDRFAMILY"/>
</dbReference>
<dbReference type="PRINTS" id="PR00081">
    <property type="entry name" value="GDHRDH"/>
</dbReference>
<dbReference type="Gene3D" id="3.40.50.720">
    <property type="entry name" value="NAD(P)-binding Rossmann-like Domain"/>
    <property type="match status" value="1"/>
</dbReference>
<accession>A0AAD5PD31</accession>
<dbReference type="GO" id="GO:0016491">
    <property type="term" value="F:oxidoreductase activity"/>
    <property type="evidence" value="ECO:0007669"/>
    <property type="project" value="UniProtKB-KW"/>
</dbReference>
<evidence type="ECO:0000313" key="4">
    <source>
        <dbReference type="Proteomes" id="UP001209540"/>
    </source>
</evidence>
<evidence type="ECO:0008006" key="5">
    <source>
        <dbReference type="Google" id="ProtNLM"/>
    </source>
</evidence>
<dbReference type="InterPro" id="IPR002347">
    <property type="entry name" value="SDR_fam"/>
</dbReference>
<dbReference type="CDD" id="cd05327">
    <property type="entry name" value="retinol-DH_like_SDR_c_like"/>
    <property type="match status" value="1"/>
</dbReference>
<sequence>MIWTKHFEFANIPDLTGKLAIITGSNTGIGKVCATEMARKNCQIIVASRSEDKGQAAVADIKSATGNEKVEYMKLDLLSLKSVKAFAEEFKAKYDKLNILLNNAGVMMCPYGLSEDGIETQFATNHVAHYYLTMQLLPILIKSGPSRIVNVSSMGHLFTSAFAPALEKSSEQKGYNATIQYGFTKACNILFTRELAKRLEAKGINNVYVNCNHPGIVSSELSRHIVSQKSFLDKVYNNYMTITTENGSLTQLYLATSPEVESKSVKGQYYVPYARPGWSNPYTRNQKNAADLWDFTEKLLKEKMPDYQGATI</sequence>
<dbReference type="Pfam" id="PF00106">
    <property type="entry name" value="adh_short"/>
    <property type="match status" value="1"/>
</dbReference>
<protein>
    <recommendedName>
        <fullName evidence="5">NAD(P)-binding protein</fullName>
    </recommendedName>
</protein>
<name>A0AAD5PD31_9FUNG</name>
<dbReference type="PANTHER" id="PTHR43157">
    <property type="entry name" value="PHOSPHATIDYLINOSITOL-GLYCAN BIOSYNTHESIS CLASS F PROTEIN-RELATED"/>
    <property type="match status" value="1"/>
</dbReference>
<dbReference type="SUPFAM" id="SSF51735">
    <property type="entry name" value="NAD(P)-binding Rossmann-fold domains"/>
    <property type="match status" value="1"/>
</dbReference>
<keyword evidence="1" id="KW-0560">Oxidoreductase</keyword>
<dbReference type="AlphaFoldDB" id="A0AAD5PD31"/>
<dbReference type="PANTHER" id="PTHR43157:SF31">
    <property type="entry name" value="PHOSPHATIDYLINOSITOL-GLYCAN BIOSYNTHESIS CLASS F PROTEIN"/>
    <property type="match status" value="1"/>
</dbReference>
<dbReference type="Proteomes" id="UP001209540">
    <property type="component" value="Unassembled WGS sequence"/>
</dbReference>
<gene>
    <name evidence="3" type="ORF">BDA99DRAFT_513619</name>
</gene>
<organism evidence="3 4">
    <name type="scientific">Phascolomyces articulosus</name>
    <dbReference type="NCBI Taxonomy" id="60185"/>
    <lineage>
        <taxon>Eukaryota</taxon>
        <taxon>Fungi</taxon>
        <taxon>Fungi incertae sedis</taxon>
        <taxon>Mucoromycota</taxon>
        <taxon>Mucoromycotina</taxon>
        <taxon>Mucoromycetes</taxon>
        <taxon>Mucorales</taxon>
        <taxon>Lichtheimiaceae</taxon>
        <taxon>Phascolomyces</taxon>
    </lineage>
</organism>